<gene>
    <name evidence="2" type="ORF">DSCA_22820</name>
</gene>
<feature type="signal peptide" evidence="1">
    <location>
        <begin position="1"/>
        <end position="25"/>
    </location>
</feature>
<feature type="chain" id="PRO_5024289302" description="PEP-CTERM protein-sorting domain-containing protein" evidence="1">
    <location>
        <begin position="26"/>
        <end position="226"/>
    </location>
</feature>
<dbReference type="AlphaFoldDB" id="A0A5K7YFP2"/>
<proteinExistence type="predicted"/>
<organism evidence="2 3">
    <name type="scientific">Desulfosarcina alkanivorans</name>
    <dbReference type="NCBI Taxonomy" id="571177"/>
    <lineage>
        <taxon>Bacteria</taxon>
        <taxon>Pseudomonadati</taxon>
        <taxon>Thermodesulfobacteriota</taxon>
        <taxon>Desulfobacteria</taxon>
        <taxon>Desulfobacterales</taxon>
        <taxon>Desulfosarcinaceae</taxon>
        <taxon>Desulfosarcina</taxon>
    </lineage>
</organism>
<dbReference type="Proteomes" id="UP000427906">
    <property type="component" value="Chromosome"/>
</dbReference>
<keyword evidence="3" id="KW-1185">Reference proteome</keyword>
<evidence type="ECO:0008006" key="4">
    <source>
        <dbReference type="Google" id="ProtNLM"/>
    </source>
</evidence>
<evidence type="ECO:0000313" key="2">
    <source>
        <dbReference type="EMBL" id="BBO68352.1"/>
    </source>
</evidence>
<protein>
    <recommendedName>
        <fullName evidence="4">PEP-CTERM protein-sorting domain-containing protein</fullName>
    </recommendedName>
</protein>
<dbReference type="EMBL" id="AP021874">
    <property type="protein sequence ID" value="BBO68352.1"/>
    <property type="molecule type" value="Genomic_DNA"/>
</dbReference>
<keyword evidence="1" id="KW-0732">Signal</keyword>
<reference evidence="2 3" key="1">
    <citation type="submission" date="2019-11" db="EMBL/GenBank/DDBJ databases">
        <title>Comparative genomics of hydrocarbon-degrading Desulfosarcina strains.</title>
        <authorList>
            <person name="Watanabe M."/>
            <person name="Kojima H."/>
            <person name="Fukui M."/>
        </authorList>
    </citation>
    <scope>NUCLEOTIDE SEQUENCE [LARGE SCALE GENOMIC DNA]</scope>
    <source>
        <strain evidence="2 3">PL12</strain>
    </source>
</reference>
<accession>A0A5K7YFP2</accession>
<evidence type="ECO:0000313" key="3">
    <source>
        <dbReference type="Proteomes" id="UP000427906"/>
    </source>
</evidence>
<name>A0A5K7YFP2_9BACT</name>
<dbReference type="KEGG" id="dalk:DSCA_22820"/>
<sequence length="226" mass="23373">MIDMKPLRTILMVVAFLFFVPPATAGMLAIGDAGDLSTTSGTGIILTGGDGLTTLEDGLVLTDGDSSVPDTTDPTVPGDACHIFVNGDLFLDYSVFSTRQDLCISGNITLIGETITVFPPEQEPAMPDLSDVVMFQNPYALMPEAGDVLLFSHTPVLNGIFEATGSMTIGNYSSLTPVPLPASLLFFLSGLVAFGLKTGKTQGAASASFPGIGSTNGSSACPRPCI</sequence>
<evidence type="ECO:0000256" key="1">
    <source>
        <dbReference type="SAM" id="SignalP"/>
    </source>
</evidence>